<dbReference type="RefSeq" id="WP_105015569.1">
    <property type="nucleotide sequence ID" value="NZ_MSCN01000001.1"/>
</dbReference>
<feature type="domain" description="HipA N-terminal subdomain 1" evidence="5">
    <location>
        <begin position="8"/>
        <end position="120"/>
    </location>
</feature>
<dbReference type="InterPro" id="IPR012893">
    <property type="entry name" value="HipA-like_C"/>
</dbReference>
<dbReference type="Gene3D" id="1.10.1070.20">
    <property type="match status" value="1"/>
</dbReference>
<dbReference type="AlphaFoldDB" id="A0A2S7WMY6"/>
<accession>A0A2S7WMY6</accession>
<organism evidence="6 7">
    <name type="scientific">Polaribacter porphyrae</name>
    <dbReference type="NCBI Taxonomy" id="1137780"/>
    <lineage>
        <taxon>Bacteria</taxon>
        <taxon>Pseudomonadati</taxon>
        <taxon>Bacteroidota</taxon>
        <taxon>Flavobacteriia</taxon>
        <taxon>Flavobacteriales</taxon>
        <taxon>Flavobacteriaceae</taxon>
    </lineage>
</organism>
<dbReference type="PANTHER" id="PTHR37419">
    <property type="entry name" value="SERINE/THREONINE-PROTEIN KINASE TOXIN HIPA"/>
    <property type="match status" value="1"/>
</dbReference>
<sequence>MAKNNIIKVTLFGLEIGKVGYDIDKRTSYFQYNPKFLESNQYTNIFPYIFKRVKPIQIFTEFEGETFRGLPPMIADSLPDMFGNIIFKEWFEAKNKEFRKITPLEQLTYVSNRGMGALEYFPIAEIPKTTRIDIEEIVEVLNKVLDLKNETSAETLNDAALLNIFKIGTSAGGARPKILISEHKETGNIIPGDIEYSNNYNHYLVKLCINEDWGYNKEKIEYAYYLLAKEVGIQMMPSKLIEDKHFATLRYDRQKGEKQHVLTVSGLTGWDFKKPDNASYENVFKVALDLKVPYRDLQELFRRMIFNIVFANIDDHLKNHSFIYNKETDLWNLAPAYDLTYPLNINLTFSNVTRALSINNKRNNINLQDLLTIAEEFAIKNPKGIVKEIQKATLKWEEIATKLEISKKVTETIKKEFVNLT</sequence>
<dbReference type="GO" id="GO:0005829">
    <property type="term" value="C:cytosol"/>
    <property type="evidence" value="ECO:0007669"/>
    <property type="project" value="TreeGrafter"/>
</dbReference>
<dbReference type="GO" id="GO:0004674">
    <property type="term" value="F:protein serine/threonine kinase activity"/>
    <property type="evidence" value="ECO:0007669"/>
    <property type="project" value="TreeGrafter"/>
</dbReference>
<evidence type="ECO:0000259" key="5">
    <source>
        <dbReference type="Pfam" id="PF13657"/>
    </source>
</evidence>
<dbReference type="EMBL" id="MSCN01000001">
    <property type="protein sequence ID" value="PQJ78970.1"/>
    <property type="molecule type" value="Genomic_DNA"/>
</dbReference>
<evidence type="ECO:0000259" key="4">
    <source>
        <dbReference type="Pfam" id="PF07804"/>
    </source>
</evidence>
<name>A0A2S7WMY6_9FLAO</name>
<comment type="similarity">
    <text evidence="1">Belongs to the HipA Ser/Thr kinase family.</text>
</comment>
<gene>
    <name evidence="6" type="ORF">BTO18_07150</name>
</gene>
<comment type="caution">
    <text evidence="6">The sequence shown here is derived from an EMBL/GenBank/DDBJ whole genome shotgun (WGS) entry which is preliminary data.</text>
</comment>
<dbReference type="InterPro" id="IPR017508">
    <property type="entry name" value="HipA_N1"/>
</dbReference>
<keyword evidence="3 6" id="KW-0418">Kinase</keyword>
<keyword evidence="2" id="KW-0808">Transferase</keyword>
<dbReference type="InterPro" id="IPR052028">
    <property type="entry name" value="HipA_Ser/Thr_kinase"/>
</dbReference>
<proteinExistence type="inferred from homology"/>
<dbReference type="OrthoDB" id="9805913at2"/>
<feature type="domain" description="HipA-like C-terminal" evidence="4">
    <location>
        <begin position="169"/>
        <end position="393"/>
    </location>
</feature>
<evidence type="ECO:0000256" key="2">
    <source>
        <dbReference type="ARBA" id="ARBA00022679"/>
    </source>
</evidence>
<evidence type="ECO:0000313" key="6">
    <source>
        <dbReference type="EMBL" id="PQJ78970.1"/>
    </source>
</evidence>
<keyword evidence="7" id="KW-1185">Reference proteome</keyword>
<dbReference type="PANTHER" id="PTHR37419:SF8">
    <property type="entry name" value="TOXIN YJJJ"/>
    <property type="match status" value="1"/>
</dbReference>
<evidence type="ECO:0000256" key="1">
    <source>
        <dbReference type="ARBA" id="ARBA00010164"/>
    </source>
</evidence>
<dbReference type="Pfam" id="PF07804">
    <property type="entry name" value="HipA_C"/>
    <property type="match status" value="1"/>
</dbReference>
<evidence type="ECO:0000256" key="3">
    <source>
        <dbReference type="ARBA" id="ARBA00022777"/>
    </source>
</evidence>
<dbReference type="Proteomes" id="UP000238882">
    <property type="component" value="Unassembled WGS sequence"/>
</dbReference>
<reference evidence="6 7" key="1">
    <citation type="submission" date="2016-12" db="EMBL/GenBank/DDBJ databases">
        <title>Trade-off between light-utilization and light-protection in marine flavobacteria.</title>
        <authorList>
            <person name="Kumagai Y."/>
            <person name="Yoshizawa S."/>
            <person name="Kogure K."/>
            <person name="Iwasaki W."/>
        </authorList>
    </citation>
    <scope>NUCLEOTIDE SEQUENCE [LARGE SCALE GENOMIC DNA]</scope>
    <source>
        <strain evidence="6 7">NBRC 108759</strain>
    </source>
</reference>
<protein>
    <submittedName>
        <fullName evidence="6">Phosphatidylinositol kinase</fullName>
    </submittedName>
</protein>
<dbReference type="Pfam" id="PF13657">
    <property type="entry name" value="Couple_hipA"/>
    <property type="match status" value="1"/>
</dbReference>
<evidence type="ECO:0000313" key="7">
    <source>
        <dbReference type="Proteomes" id="UP000238882"/>
    </source>
</evidence>